<dbReference type="SUPFAM" id="SSF52047">
    <property type="entry name" value="RNI-like"/>
    <property type="match status" value="1"/>
</dbReference>
<dbReference type="InterPro" id="IPR036388">
    <property type="entry name" value="WH-like_DNA-bd_sf"/>
</dbReference>
<keyword evidence="7" id="KW-0067">ATP-binding</keyword>
<evidence type="ECO:0000259" key="11">
    <source>
        <dbReference type="Pfam" id="PF23598"/>
    </source>
</evidence>
<sequence>MASAILYGIAQEILKSVGSSVIQEIASAWGFKSDLEKLERNVSTIKDYLADAEERQADNKAVGGWLLSLTEAVYAADDLLDEFGTVATRKHLSGGNQFAKEVAMFFSRHNQIAYASSISRRIKAIREELDAIVKVGNGLDLVRRSYEQGRVVKRRDESYSLVEADQVIGRDADKNAILDLLLAPPSADEHDVICIVGIGGMGKTALAQLVYNDPLVEKNFGLRLWVCVSDVFDIKEITEKILKSATNSETPKLEMDQLQSRLRAEMGDNKYLLVLDDVWNENREKWVKMRALLKSGRSGSKILITTRLSTTARIMCTVPPHDLRGLSKEKSWELFEKVAFVPGQMTHLVDIGKEIVEKCANVPLAIRVLGSILYGKDESKWLSIKNKSLAKMSEKGDIMSILKLSYYHLESPLKNCFAYCALFPKDYVFNKDMLMGLWLAEGFIAQPDESQSLEELGEEYFLTLLQRGFFQDVKMDEWGLCIESCKMHDLMHDLAQEVAGAKCKVLKADEGCHPNKIYHLSFAYRLNFQRNIPAAVLSLEHLRTLLLPQQLSDGSTFRKPMLKEITSSLTKLRVLDLHGLGLINLPTSIGKLIHLRYLDLSLNPIRVLPDSITELHNLQMLNLNRCKRLTSLPTNIKRLVNLRSLDIGECYPEFRHMPLGIGELTSLRNLPLFIVTKHVGSARLSDLKKLNSLRGKLHIVFHGDLETTMLEAREGDLTCKHGVNELEITFTIVFSDSDYHDEVVDSDSKDHDEVVLEGLKPHPNLRKLKISHYKGWKLPNWAMKESLVLTLSKLVEIELYEWNHCQIPAFSQLPLLKRLSLTRLLSLEFMETMIDGDHSSSTTLFFPSLETLELHVMHCLKGWWKGAGGEPYGAQPPGLSFPKLSKLDIHWCTNLTSLPSCPSVEEVHLSHTLNNFSILNIVTASSRLTSLTVNIAEDLLRIPTQCLLQLSRLCIKDSSLVSTDKFGDLFATLSSSLRSLSFHSCKNLRSLPKGLEHLTALERFAVLSCDQIDLECEDKGERCTIPNDMPWKAFKTSLRSLKLFGLWQLVSLPRALRHLMNLRSLEIGFADLRELPEWIRCFSYLETLELVCCDHLTCLPESIRDLAALHELKIVLCSKKLIKRCRGPNGSDWPKIQHIPCVILEDYGSVV</sequence>
<dbReference type="SUPFAM" id="SSF52540">
    <property type="entry name" value="P-loop containing nucleoside triphosphate hydrolases"/>
    <property type="match status" value="1"/>
</dbReference>
<dbReference type="Proteomes" id="UP000595140">
    <property type="component" value="Unassembled WGS sequence"/>
</dbReference>
<dbReference type="InterPro" id="IPR042197">
    <property type="entry name" value="Apaf_helical"/>
</dbReference>
<evidence type="ECO:0000256" key="6">
    <source>
        <dbReference type="ARBA" id="ARBA00022821"/>
    </source>
</evidence>
<dbReference type="Pfam" id="PF18052">
    <property type="entry name" value="Rx_N"/>
    <property type="match status" value="1"/>
</dbReference>
<dbReference type="InterPro" id="IPR001611">
    <property type="entry name" value="Leu-rich_rpt"/>
</dbReference>
<dbReference type="Gene3D" id="1.10.8.430">
    <property type="entry name" value="Helical domain of apoptotic protease-activating factors"/>
    <property type="match status" value="1"/>
</dbReference>
<dbReference type="GO" id="GO:0009536">
    <property type="term" value="C:plastid"/>
    <property type="evidence" value="ECO:0007669"/>
    <property type="project" value="UniProtKB-SubCell"/>
</dbReference>
<dbReference type="AlphaFoldDB" id="A0A484NT88"/>
<evidence type="ECO:0000256" key="5">
    <source>
        <dbReference type="ARBA" id="ARBA00022741"/>
    </source>
</evidence>
<dbReference type="Pfam" id="PF00931">
    <property type="entry name" value="NB-ARC"/>
    <property type="match status" value="1"/>
</dbReference>
<evidence type="ECO:0000256" key="1">
    <source>
        <dbReference type="ARBA" id="ARBA00004474"/>
    </source>
</evidence>
<dbReference type="InterPro" id="IPR055414">
    <property type="entry name" value="LRR_R13L4/SHOC2-like"/>
</dbReference>
<evidence type="ECO:0000259" key="8">
    <source>
        <dbReference type="Pfam" id="PF00931"/>
    </source>
</evidence>
<evidence type="ECO:0000313" key="13">
    <source>
        <dbReference type="Proteomes" id="UP000595140"/>
    </source>
</evidence>
<reference evidence="12 13" key="1">
    <citation type="submission" date="2018-04" db="EMBL/GenBank/DDBJ databases">
        <authorList>
            <person name="Vogel A."/>
        </authorList>
    </citation>
    <scope>NUCLEOTIDE SEQUENCE [LARGE SCALE GENOMIC DNA]</scope>
</reference>
<dbReference type="InterPro" id="IPR002182">
    <property type="entry name" value="NB-ARC"/>
</dbReference>
<dbReference type="InterPro" id="IPR032675">
    <property type="entry name" value="LRR_dom_sf"/>
</dbReference>
<dbReference type="GO" id="GO:0043531">
    <property type="term" value="F:ADP binding"/>
    <property type="evidence" value="ECO:0007669"/>
    <property type="project" value="InterPro"/>
</dbReference>
<evidence type="ECO:0008006" key="14">
    <source>
        <dbReference type="Google" id="ProtNLM"/>
    </source>
</evidence>
<keyword evidence="5" id="KW-0547">Nucleotide-binding</keyword>
<dbReference type="PRINTS" id="PR00364">
    <property type="entry name" value="DISEASERSIST"/>
</dbReference>
<gene>
    <name evidence="12" type="ORF">CCAM_LOCUS44850</name>
</gene>
<dbReference type="PANTHER" id="PTHR36766">
    <property type="entry name" value="PLANT BROAD-SPECTRUM MILDEW RESISTANCE PROTEIN RPW8"/>
    <property type="match status" value="1"/>
</dbReference>
<evidence type="ECO:0000259" key="10">
    <source>
        <dbReference type="Pfam" id="PF23559"/>
    </source>
</evidence>
<comment type="similarity">
    <text evidence="2">Belongs to the disease resistance NB-LRR family.</text>
</comment>
<dbReference type="Gene3D" id="3.80.10.10">
    <property type="entry name" value="Ribonuclease Inhibitor"/>
    <property type="match status" value="3"/>
</dbReference>
<keyword evidence="4" id="KW-0677">Repeat</keyword>
<accession>A0A484NT88</accession>
<dbReference type="OrthoDB" id="1429443at2759"/>
<dbReference type="GO" id="GO:0006952">
    <property type="term" value="P:defense response"/>
    <property type="evidence" value="ECO:0007669"/>
    <property type="project" value="UniProtKB-KW"/>
</dbReference>
<evidence type="ECO:0000313" key="12">
    <source>
        <dbReference type="EMBL" id="VFR03075.1"/>
    </source>
</evidence>
<dbReference type="FunFam" id="1.10.10.10:FF:000322">
    <property type="entry name" value="Probable disease resistance protein At1g63360"/>
    <property type="match status" value="1"/>
</dbReference>
<comment type="subcellular location">
    <subcellularLocation>
        <location evidence="1">Plastid</location>
    </subcellularLocation>
</comment>
<feature type="domain" description="NB-ARC" evidence="8">
    <location>
        <begin position="173"/>
        <end position="340"/>
    </location>
</feature>
<protein>
    <recommendedName>
        <fullName evidence="14">NB-ARC domain-containing protein</fullName>
    </recommendedName>
</protein>
<dbReference type="SUPFAM" id="SSF52058">
    <property type="entry name" value="L domain-like"/>
    <property type="match status" value="1"/>
</dbReference>
<name>A0A484NT88_9ASTE</name>
<dbReference type="GO" id="GO:0005524">
    <property type="term" value="F:ATP binding"/>
    <property type="evidence" value="ECO:0007669"/>
    <property type="project" value="UniProtKB-KW"/>
</dbReference>
<evidence type="ECO:0000256" key="7">
    <source>
        <dbReference type="ARBA" id="ARBA00022840"/>
    </source>
</evidence>
<dbReference type="Gene3D" id="1.10.10.10">
    <property type="entry name" value="Winged helix-like DNA-binding domain superfamily/Winged helix DNA-binding domain"/>
    <property type="match status" value="1"/>
</dbReference>
<dbReference type="GO" id="GO:0051707">
    <property type="term" value="P:response to other organism"/>
    <property type="evidence" value="ECO:0007669"/>
    <property type="project" value="UniProtKB-ARBA"/>
</dbReference>
<evidence type="ECO:0000256" key="4">
    <source>
        <dbReference type="ARBA" id="ARBA00022737"/>
    </source>
</evidence>
<feature type="domain" description="Disease resistance protein winged helix" evidence="10">
    <location>
        <begin position="422"/>
        <end position="495"/>
    </location>
</feature>
<dbReference type="Gene3D" id="3.40.50.300">
    <property type="entry name" value="P-loop containing nucleotide triphosphate hydrolases"/>
    <property type="match status" value="1"/>
</dbReference>
<organism evidence="12 13">
    <name type="scientific">Cuscuta campestris</name>
    <dbReference type="NCBI Taxonomy" id="132261"/>
    <lineage>
        <taxon>Eukaryota</taxon>
        <taxon>Viridiplantae</taxon>
        <taxon>Streptophyta</taxon>
        <taxon>Embryophyta</taxon>
        <taxon>Tracheophyta</taxon>
        <taxon>Spermatophyta</taxon>
        <taxon>Magnoliopsida</taxon>
        <taxon>eudicotyledons</taxon>
        <taxon>Gunneridae</taxon>
        <taxon>Pentapetalae</taxon>
        <taxon>asterids</taxon>
        <taxon>lamiids</taxon>
        <taxon>Solanales</taxon>
        <taxon>Convolvulaceae</taxon>
        <taxon>Cuscuteae</taxon>
        <taxon>Cuscuta</taxon>
        <taxon>Cuscuta subgen. Grammica</taxon>
        <taxon>Cuscuta sect. Cleistogrammica</taxon>
    </lineage>
</organism>
<evidence type="ECO:0000256" key="2">
    <source>
        <dbReference type="ARBA" id="ARBA00008894"/>
    </source>
</evidence>
<dbReference type="InterPro" id="IPR058922">
    <property type="entry name" value="WHD_DRP"/>
</dbReference>
<dbReference type="PROSITE" id="PS51450">
    <property type="entry name" value="LRR"/>
    <property type="match status" value="1"/>
</dbReference>
<keyword evidence="6" id="KW-0611">Plant defense</keyword>
<dbReference type="PANTHER" id="PTHR36766:SF35">
    <property type="entry name" value="DISEASE RESISTANCE PROTEIN RGA3"/>
    <property type="match status" value="1"/>
</dbReference>
<dbReference type="Gene3D" id="1.20.5.4130">
    <property type="match status" value="1"/>
</dbReference>
<proteinExistence type="inferred from homology"/>
<dbReference type="Pfam" id="PF23559">
    <property type="entry name" value="WHD_DRP"/>
    <property type="match status" value="1"/>
</dbReference>
<evidence type="ECO:0000259" key="9">
    <source>
        <dbReference type="Pfam" id="PF18052"/>
    </source>
</evidence>
<evidence type="ECO:0000256" key="3">
    <source>
        <dbReference type="ARBA" id="ARBA00022614"/>
    </source>
</evidence>
<keyword evidence="13" id="KW-1185">Reference proteome</keyword>
<feature type="domain" description="Disease resistance N-terminal" evidence="9">
    <location>
        <begin position="12"/>
        <end position="97"/>
    </location>
</feature>
<dbReference type="Pfam" id="PF23598">
    <property type="entry name" value="LRR_14"/>
    <property type="match status" value="1"/>
</dbReference>
<feature type="domain" description="Disease resistance R13L4/SHOC-2-like LRR" evidence="11">
    <location>
        <begin position="566"/>
        <end position="929"/>
    </location>
</feature>
<dbReference type="InterPro" id="IPR041118">
    <property type="entry name" value="Rx_N"/>
</dbReference>
<dbReference type="InterPro" id="IPR027417">
    <property type="entry name" value="P-loop_NTPase"/>
</dbReference>
<dbReference type="EMBL" id="OOIL02006852">
    <property type="protein sequence ID" value="VFR03075.1"/>
    <property type="molecule type" value="Genomic_DNA"/>
</dbReference>
<keyword evidence="3" id="KW-0433">Leucine-rich repeat</keyword>